<keyword evidence="1" id="KW-0732">Signal</keyword>
<accession>A0A6I4NFA1</accession>
<gene>
    <name evidence="2" type="ORF">GON26_00775</name>
</gene>
<dbReference type="EMBL" id="WSTB01000001">
    <property type="protein sequence ID" value="MWB92888.1"/>
    <property type="molecule type" value="Genomic_DNA"/>
</dbReference>
<evidence type="ECO:0000313" key="2">
    <source>
        <dbReference type="EMBL" id="MWB92888.1"/>
    </source>
</evidence>
<protein>
    <submittedName>
        <fullName evidence="2">Uncharacterized protein</fullName>
    </submittedName>
</protein>
<comment type="caution">
    <text evidence="2">The sequence shown here is derived from an EMBL/GenBank/DDBJ whole genome shotgun (WGS) entry which is preliminary data.</text>
</comment>
<dbReference type="RefSeq" id="WP_160372833.1">
    <property type="nucleotide sequence ID" value="NZ_WSTB01000001.1"/>
</dbReference>
<name>A0A6I4NFA1_9FLAO</name>
<keyword evidence="3" id="KW-1185">Reference proteome</keyword>
<organism evidence="2 3">
    <name type="scientific">Flavobacterium hydrocarbonoxydans</name>
    <dbReference type="NCBI Taxonomy" id="2683249"/>
    <lineage>
        <taxon>Bacteria</taxon>
        <taxon>Pseudomonadati</taxon>
        <taxon>Bacteroidota</taxon>
        <taxon>Flavobacteriia</taxon>
        <taxon>Flavobacteriales</taxon>
        <taxon>Flavobacteriaceae</taxon>
        <taxon>Flavobacterium</taxon>
    </lineage>
</organism>
<evidence type="ECO:0000313" key="3">
    <source>
        <dbReference type="Proteomes" id="UP000471501"/>
    </source>
</evidence>
<dbReference type="AlphaFoldDB" id="A0A6I4NFA1"/>
<reference evidence="2 3" key="1">
    <citation type="submission" date="2019-12" db="EMBL/GenBank/DDBJ databases">
        <authorList>
            <person name="Kim Y.S."/>
        </authorList>
    </citation>
    <scope>NUCLEOTIDE SEQUENCE [LARGE SCALE GENOMIC DNA]</scope>
    <source>
        <strain evidence="2 3">GA093</strain>
    </source>
</reference>
<dbReference type="Proteomes" id="UP000471501">
    <property type="component" value="Unassembled WGS sequence"/>
</dbReference>
<sequence>MTKKIVLIALLLLGSIGYSQSLDCSKFKNGKFYNTSFPSSYFVIKDAIMEDIDNDVVLCTWSLYWLSDCEYEVVCTKSMIENITIGEKIVVTITDIKDDCFKFNRKLIGKKFDDGSDTVSFYSCIKKD</sequence>
<feature type="signal peptide" evidence="1">
    <location>
        <begin position="1"/>
        <end position="21"/>
    </location>
</feature>
<proteinExistence type="predicted"/>
<evidence type="ECO:0000256" key="1">
    <source>
        <dbReference type="SAM" id="SignalP"/>
    </source>
</evidence>
<feature type="chain" id="PRO_5026045960" evidence="1">
    <location>
        <begin position="22"/>
        <end position="128"/>
    </location>
</feature>